<geneLocation type="mitochondrion" evidence="1"/>
<dbReference type="EMBL" id="KT337313">
    <property type="protein sequence ID" value="ALP00636.1"/>
    <property type="molecule type" value="Genomic_DNA"/>
</dbReference>
<dbReference type="AlphaFoldDB" id="A0A0S2PIX2"/>
<evidence type="ECO:0000313" key="1">
    <source>
        <dbReference type="EMBL" id="ALP00636.1"/>
    </source>
</evidence>
<accession>A0A0S2PIX2</accession>
<reference evidence="1" key="1">
    <citation type="journal article" date="2016" name="PLoS ONE">
        <title>Genome Sequences of Populus tremula Chloroplast and Mitochondrion: Implications for Holistic Poplar Breeding.</title>
        <authorList>
            <person name="Kersten B."/>
            <person name="Faivre Rampant P."/>
            <person name="Mader M."/>
            <person name="Le Paslier M.C."/>
            <person name="Bounon R."/>
            <person name="Berard A."/>
            <person name="Vettori C."/>
            <person name="Schroeder H."/>
            <person name="Leple J.C."/>
            <person name="Fladung M."/>
        </authorList>
    </citation>
    <scope>NUCLEOTIDE SEQUENCE</scope>
</reference>
<keyword evidence="1" id="KW-0496">Mitochondrion</keyword>
<sequence>MPLPHQVPPLCSDSINHVGRPSILSDWYIMKKESAPGALRFPLPFAFLSQVMMPRRRLEPRNMLTKTSELRVRSVEGTTLPPRKKKRRDPLPSRLMPYITERERVTLEVNDQRCPIITTMRLVPLLVDSAMNMNEEMNAGSFC</sequence>
<organism evidence="1">
    <name type="scientific">Populus tremula</name>
    <name type="common">European aspen</name>
    <dbReference type="NCBI Taxonomy" id="113636"/>
    <lineage>
        <taxon>Eukaryota</taxon>
        <taxon>Viridiplantae</taxon>
        <taxon>Streptophyta</taxon>
        <taxon>Embryophyta</taxon>
        <taxon>Tracheophyta</taxon>
        <taxon>Spermatophyta</taxon>
        <taxon>Magnoliopsida</taxon>
        <taxon>eudicotyledons</taxon>
        <taxon>Gunneridae</taxon>
        <taxon>Pentapetalae</taxon>
        <taxon>rosids</taxon>
        <taxon>fabids</taxon>
        <taxon>Malpighiales</taxon>
        <taxon>Salicaceae</taxon>
        <taxon>Saliceae</taxon>
        <taxon>Populus</taxon>
    </lineage>
</organism>
<protein>
    <submittedName>
        <fullName evidence="1">Uncharacterized protein</fullName>
    </submittedName>
</protein>
<name>A0A0S2PIX2_POPTN</name>
<proteinExistence type="predicted"/>